<keyword evidence="2" id="KW-1185">Reference proteome</keyword>
<sequence>MGVSMAYMTRLEYDQEYHYAKRIGFSRFVDKSLLSHQHPILESLHFKFKTGYAYREIGLWIRTAVRREIPELTLECGDILIQLPLRLLTCKTLVILDLKGWIDLNIPVTASLPSLKTLHIVLLRKSNYEHFLGFYQRLFIRTVTKKDNGLRYSPHEKSIPKVMINAPCLKYLNIDDRGNDFNVIKDLTQVVEATINAKQTSTKVFLMYLTSSVKRLLLYSLRLEVIIQHSTGPSYRLFKPLAP</sequence>
<dbReference type="AlphaFoldDB" id="A0A0D2ZSY8"/>
<name>A0A0D2ZSY8_BRAOL</name>
<evidence type="ECO:0008006" key="3">
    <source>
        <dbReference type="Google" id="ProtNLM"/>
    </source>
</evidence>
<dbReference type="EnsemblPlants" id="Bo01014s040.1">
    <property type="protein sequence ID" value="Bo01014s040.1"/>
    <property type="gene ID" value="Bo01014s040"/>
</dbReference>
<protein>
    <recommendedName>
        <fullName evidence="3">FBD domain-containing protein</fullName>
    </recommendedName>
</protein>
<organism evidence="1 2">
    <name type="scientific">Brassica oleracea var. oleracea</name>
    <dbReference type="NCBI Taxonomy" id="109376"/>
    <lineage>
        <taxon>Eukaryota</taxon>
        <taxon>Viridiplantae</taxon>
        <taxon>Streptophyta</taxon>
        <taxon>Embryophyta</taxon>
        <taxon>Tracheophyta</taxon>
        <taxon>Spermatophyta</taxon>
        <taxon>Magnoliopsida</taxon>
        <taxon>eudicotyledons</taxon>
        <taxon>Gunneridae</taxon>
        <taxon>Pentapetalae</taxon>
        <taxon>rosids</taxon>
        <taxon>malvids</taxon>
        <taxon>Brassicales</taxon>
        <taxon>Brassicaceae</taxon>
        <taxon>Brassiceae</taxon>
        <taxon>Brassica</taxon>
    </lineage>
</organism>
<dbReference type="Gramene" id="Bo01014s040.1">
    <property type="protein sequence ID" value="Bo01014s040.1"/>
    <property type="gene ID" value="Bo01014s040"/>
</dbReference>
<dbReference type="PANTHER" id="PTHR31900:SF34">
    <property type="entry name" value="EMB|CAB62440.1-RELATED"/>
    <property type="match status" value="1"/>
</dbReference>
<proteinExistence type="predicted"/>
<dbReference type="HOGENOM" id="CLU_1143961_0_0_1"/>
<dbReference type="InterPro" id="IPR050232">
    <property type="entry name" value="FBL13/AtMIF1-like"/>
</dbReference>
<evidence type="ECO:0000313" key="2">
    <source>
        <dbReference type="Proteomes" id="UP000032141"/>
    </source>
</evidence>
<accession>A0A0D2ZSY8</accession>
<dbReference type="PANTHER" id="PTHR31900">
    <property type="entry name" value="F-BOX/RNI SUPERFAMILY PROTEIN-RELATED"/>
    <property type="match status" value="1"/>
</dbReference>
<evidence type="ECO:0000313" key="1">
    <source>
        <dbReference type="EnsemblPlants" id="Bo01014s040.1"/>
    </source>
</evidence>
<dbReference type="Proteomes" id="UP000032141">
    <property type="component" value="Unassembled WGS sequence"/>
</dbReference>
<reference evidence="1" key="2">
    <citation type="submission" date="2015-06" db="UniProtKB">
        <authorList>
            <consortium name="EnsemblPlants"/>
        </authorList>
    </citation>
    <scope>IDENTIFICATION</scope>
</reference>
<reference evidence="1" key="1">
    <citation type="journal article" date="2014" name="Genome Biol.">
        <title>Transcriptome and methylome profiling reveals relics of genome dominance in the mesopolyploid Brassica oleracea.</title>
        <authorList>
            <person name="Parkin I.A."/>
            <person name="Koh C."/>
            <person name="Tang H."/>
            <person name="Robinson S.J."/>
            <person name="Kagale S."/>
            <person name="Clarke W.E."/>
            <person name="Town C.D."/>
            <person name="Nixon J."/>
            <person name="Krishnakumar V."/>
            <person name="Bidwell S.L."/>
            <person name="Denoeud F."/>
            <person name="Belcram H."/>
            <person name="Links M.G."/>
            <person name="Just J."/>
            <person name="Clarke C."/>
            <person name="Bender T."/>
            <person name="Huebert T."/>
            <person name="Mason A.S."/>
            <person name="Pires J.C."/>
            <person name="Barker G."/>
            <person name="Moore J."/>
            <person name="Walley P.G."/>
            <person name="Manoli S."/>
            <person name="Batley J."/>
            <person name="Edwards D."/>
            <person name="Nelson M.N."/>
            <person name="Wang X."/>
            <person name="Paterson A.H."/>
            <person name="King G."/>
            <person name="Bancroft I."/>
            <person name="Chalhoub B."/>
            <person name="Sharpe A.G."/>
        </authorList>
    </citation>
    <scope>NUCLEOTIDE SEQUENCE [LARGE SCALE GENOMIC DNA]</scope>
    <source>
        <strain evidence="1">cv. TO1000</strain>
    </source>
</reference>